<dbReference type="AlphaFoldDB" id="R7TR72"/>
<dbReference type="InterPro" id="IPR029526">
    <property type="entry name" value="PGBD"/>
</dbReference>
<dbReference type="OrthoDB" id="6370142at2759"/>
<protein>
    <recommendedName>
        <fullName evidence="1">PiggyBac transposable element-derived protein domain-containing protein</fullName>
    </recommendedName>
</protein>
<reference evidence="4" key="1">
    <citation type="submission" date="2012-12" db="EMBL/GenBank/DDBJ databases">
        <authorList>
            <person name="Hellsten U."/>
            <person name="Grimwood J."/>
            <person name="Chapman J.A."/>
            <person name="Shapiro H."/>
            <person name="Aerts A."/>
            <person name="Otillar R.P."/>
            <person name="Terry A.Y."/>
            <person name="Boore J.L."/>
            <person name="Simakov O."/>
            <person name="Marletaz F."/>
            <person name="Cho S.-J."/>
            <person name="Edsinger-Gonzales E."/>
            <person name="Havlak P."/>
            <person name="Kuo D.-H."/>
            <person name="Larsson T."/>
            <person name="Lv J."/>
            <person name="Arendt D."/>
            <person name="Savage R."/>
            <person name="Osoegawa K."/>
            <person name="de Jong P."/>
            <person name="Lindberg D.R."/>
            <person name="Seaver E.C."/>
            <person name="Weisblat D.A."/>
            <person name="Putnam N.H."/>
            <person name="Grigoriev I.V."/>
            <person name="Rokhsar D.S."/>
        </authorList>
    </citation>
    <scope>NUCLEOTIDE SEQUENCE</scope>
    <source>
        <strain evidence="4">I ESC-2004</strain>
    </source>
</reference>
<dbReference type="STRING" id="283909.R7TR72"/>
<dbReference type="PANTHER" id="PTHR46599:SF3">
    <property type="entry name" value="PIGGYBAC TRANSPOSABLE ELEMENT-DERIVED PROTEIN 4"/>
    <property type="match status" value="1"/>
</dbReference>
<evidence type="ECO:0000259" key="1">
    <source>
        <dbReference type="Pfam" id="PF13843"/>
    </source>
</evidence>
<dbReference type="Pfam" id="PF13843">
    <property type="entry name" value="DDE_Tnp_1_7"/>
    <property type="match status" value="1"/>
</dbReference>
<proteinExistence type="predicted"/>
<gene>
    <name evidence="2" type="ORF">CAPTEDRAFT_214719</name>
</gene>
<evidence type="ECO:0000313" key="2">
    <source>
        <dbReference type="EMBL" id="ELT96077.1"/>
    </source>
</evidence>
<dbReference type="Proteomes" id="UP000014760">
    <property type="component" value="Unassembled WGS sequence"/>
</dbReference>
<keyword evidence="4" id="KW-1185">Reference proteome</keyword>
<dbReference type="EMBL" id="KB308928">
    <property type="protein sequence ID" value="ELT96077.1"/>
    <property type="molecule type" value="Genomic_DNA"/>
</dbReference>
<feature type="domain" description="PiggyBac transposable element-derived protein" evidence="1">
    <location>
        <begin position="13"/>
        <end position="105"/>
    </location>
</feature>
<accession>R7TR72</accession>
<name>R7TR72_CAPTE</name>
<sequence length="168" mass="18548">MKPYAGVSSTIADTITNLLDRLAGHGHQLYMDNFYNSVKVTDILLNLKTHICGTMRANRGEPAAMKAPTLQKGETLALHNGRAMLLAWKDKRIVKMVSTFHDASMQDVELTIVPTISLTSLTKANICRIDLEGVQNEHAEILFNNKKVLLNVEGMISLHVTADDCTTD</sequence>
<dbReference type="OMA" id="WSIRIYV"/>
<dbReference type="EnsemblMetazoa" id="CapteT214719">
    <property type="protein sequence ID" value="CapteP214719"/>
    <property type="gene ID" value="CapteG214719"/>
</dbReference>
<organism evidence="2">
    <name type="scientific">Capitella teleta</name>
    <name type="common">Polychaete worm</name>
    <dbReference type="NCBI Taxonomy" id="283909"/>
    <lineage>
        <taxon>Eukaryota</taxon>
        <taxon>Metazoa</taxon>
        <taxon>Spiralia</taxon>
        <taxon>Lophotrochozoa</taxon>
        <taxon>Annelida</taxon>
        <taxon>Polychaeta</taxon>
        <taxon>Sedentaria</taxon>
        <taxon>Scolecida</taxon>
        <taxon>Capitellidae</taxon>
        <taxon>Capitella</taxon>
    </lineage>
</organism>
<dbReference type="HOGENOM" id="CLU_1588076_0_0_1"/>
<evidence type="ECO:0000313" key="4">
    <source>
        <dbReference type="Proteomes" id="UP000014760"/>
    </source>
</evidence>
<evidence type="ECO:0000313" key="3">
    <source>
        <dbReference type="EnsemblMetazoa" id="CapteP214719"/>
    </source>
</evidence>
<reference evidence="2 4" key="2">
    <citation type="journal article" date="2013" name="Nature">
        <title>Insights into bilaterian evolution from three spiralian genomes.</title>
        <authorList>
            <person name="Simakov O."/>
            <person name="Marletaz F."/>
            <person name="Cho S.J."/>
            <person name="Edsinger-Gonzales E."/>
            <person name="Havlak P."/>
            <person name="Hellsten U."/>
            <person name="Kuo D.H."/>
            <person name="Larsson T."/>
            <person name="Lv J."/>
            <person name="Arendt D."/>
            <person name="Savage R."/>
            <person name="Osoegawa K."/>
            <person name="de Jong P."/>
            <person name="Grimwood J."/>
            <person name="Chapman J.A."/>
            <person name="Shapiro H."/>
            <person name="Aerts A."/>
            <person name="Otillar R.P."/>
            <person name="Terry A.Y."/>
            <person name="Boore J.L."/>
            <person name="Grigoriev I.V."/>
            <person name="Lindberg D.R."/>
            <person name="Seaver E.C."/>
            <person name="Weisblat D.A."/>
            <person name="Putnam N.H."/>
            <person name="Rokhsar D.S."/>
        </authorList>
    </citation>
    <scope>NUCLEOTIDE SEQUENCE</scope>
    <source>
        <strain evidence="2 4">I ESC-2004</strain>
    </source>
</reference>
<reference evidence="3" key="3">
    <citation type="submission" date="2015-06" db="UniProtKB">
        <authorList>
            <consortium name="EnsemblMetazoa"/>
        </authorList>
    </citation>
    <scope>IDENTIFICATION</scope>
</reference>
<dbReference type="PANTHER" id="PTHR46599">
    <property type="entry name" value="PIGGYBAC TRANSPOSABLE ELEMENT-DERIVED PROTEIN 4"/>
    <property type="match status" value="1"/>
</dbReference>
<dbReference type="EMBL" id="AMQN01011545">
    <property type="status" value="NOT_ANNOTATED_CDS"/>
    <property type="molecule type" value="Genomic_DNA"/>
</dbReference>